<keyword evidence="1" id="KW-0805">Transcription regulation</keyword>
<dbReference type="Pfam" id="PF00440">
    <property type="entry name" value="TetR_N"/>
    <property type="match status" value="1"/>
</dbReference>
<dbReference type="Gene3D" id="1.10.357.10">
    <property type="entry name" value="Tetracycline Repressor, domain 2"/>
    <property type="match status" value="1"/>
</dbReference>
<dbReference type="OrthoDB" id="594604at2"/>
<proteinExistence type="predicted"/>
<keyword evidence="3" id="KW-0804">Transcription</keyword>
<evidence type="ECO:0000313" key="7">
    <source>
        <dbReference type="Proteomes" id="UP000199306"/>
    </source>
</evidence>
<evidence type="ECO:0000259" key="5">
    <source>
        <dbReference type="PROSITE" id="PS50977"/>
    </source>
</evidence>
<evidence type="ECO:0000256" key="4">
    <source>
        <dbReference type="PROSITE-ProRule" id="PRU00335"/>
    </source>
</evidence>
<dbReference type="PRINTS" id="PR00455">
    <property type="entry name" value="HTHTETR"/>
</dbReference>
<keyword evidence="2 4" id="KW-0238">DNA-binding</keyword>
<feature type="domain" description="HTH tetR-type" evidence="5">
    <location>
        <begin position="12"/>
        <end position="72"/>
    </location>
</feature>
<feature type="DNA-binding region" description="H-T-H motif" evidence="4">
    <location>
        <begin position="35"/>
        <end position="54"/>
    </location>
</feature>
<protein>
    <submittedName>
        <fullName evidence="6">DNA-binding transcriptional regulator, AcrR family</fullName>
    </submittedName>
</protein>
<evidence type="ECO:0000256" key="1">
    <source>
        <dbReference type="ARBA" id="ARBA00023015"/>
    </source>
</evidence>
<evidence type="ECO:0000256" key="3">
    <source>
        <dbReference type="ARBA" id="ARBA00023163"/>
    </source>
</evidence>
<gene>
    <name evidence="6" type="ORF">SAMN04515674_11077</name>
</gene>
<organism evidence="6 7">
    <name type="scientific">Pseudarcicella hirudinis</name>
    <dbReference type="NCBI Taxonomy" id="1079859"/>
    <lineage>
        <taxon>Bacteria</taxon>
        <taxon>Pseudomonadati</taxon>
        <taxon>Bacteroidota</taxon>
        <taxon>Cytophagia</taxon>
        <taxon>Cytophagales</taxon>
        <taxon>Flectobacillaceae</taxon>
        <taxon>Pseudarcicella</taxon>
    </lineage>
</organism>
<dbReference type="STRING" id="1079859.SAMN04515674_11077"/>
<dbReference type="InterPro" id="IPR009057">
    <property type="entry name" value="Homeodomain-like_sf"/>
</dbReference>
<dbReference type="Pfam" id="PF13305">
    <property type="entry name" value="TetR_C_33"/>
    <property type="match status" value="1"/>
</dbReference>
<dbReference type="Proteomes" id="UP000199306">
    <property type="component" value="Unassembled WGS sequence"/>
</dbReference>
<dbReference type="RefSeq" id="WP_092018283.1">
    <property type="nucleotide sequence ID" value="NZ_FOXH01000010.1"/>
</dbReference>
<dbReference type="InterPro" id="IPR025996">
    <property type="entry name" value="MT1864/Rv1816-like_C"/>
</dbReference>
<dbReference type="InterPro" id="IPR036271">
    <property type="entry name" value="Tet_transcr_reg_TetR-rel_C_sf"/>
</dbReference>
<keyword evidence="7" id="KW-1185">Reference proteome</keyword>
<dbReference type="SUPFAM" id="SSF46689">
    <property type="entry name" value="Homeodomain-like"/>
    <property type="match status" value="1"/>
</dbReference>
<evidence type="ECO:0000256" key="2">
    <source>
        <dbReference type="ARBA" id="ARBA00023125"/>
    </source>
</evidence>
<dbReference type="PANTHER" id="PTHR30328:SF54">
    <property type="entry name" value="HTH-TYPE TRANSCRIPTIONAL REPRESSOR SCO4008"/>
    <property type="match status" value="1"/>
</dbReference>
<dbReference type="EMBL" id="FOXH01000010">
    <property type="protein sequence ID" value="SFQ11314.1"/>
    <property type="molecule type" value="Genomic_DNA"/>
</dbReference>
<evidence type="ECO:0000313" key="6">
    <source>
        <dbReference type="EMBL" id="SFQ11314.1"/>
    </source>
</evidence>
<name>A0A1I5VUR5_9BACT</name>
<dbReference type="AlphaFoldDB" id="A0A1I5VUR5"/>
<dbReference type="PROSITE" id="PS50977">
    <property type="entry name" value="HTH_TETR_2"/>
    <property type="match status" value="1"/>
</dbReference>
<dbReference type="SUPFAM" id="SSF48498">
    <property type="entry name" value="Tetracyclin repressor-like, C-terminal domain"/>
    <property type="match status" value="1"/>
</dbReference>
<sequence length="212" mass="24998">MGITERKTREKQEMRTKILEAAKDVFIEEGYEKASIRAIAERIEYSPATIYLYYKDKNELFHEVHELGFEKLTEEFRLSDSIENPFERLRALGHTYMKFGITNPEIYDLMFIQKAPMEAIKETDEGWDCGLTCLTYLKTTLEECIAKQYIQPTEINLLSISIWSYMHGLTSLHIRDRFHIFKDFDIEKLLYGSVELMLGMIKQNTISRPENQ</sequence>
<reference evidence="6 7" key="1">
    <citation type="submission" date="2016-10" db="EMBL/GenBank/DDBJ databases">
        <authorList>
            <person name="de Groot N.N."/>
        </authorList>
    </citation>
    <scope>NUCLEOTIDE SEQUENCE [LARGE SCALE GENOMIC DNA]</scope>
    <source>
        <strain evidence="7">E92,LMG 26720,CCM 7988</strain>
    </source>
</reference>
<dbReference type="GO" id="GO:0003677">
    <property type="term" value="F:DNA binding"/>
    <property type="evidence" value="ECO:0007669"/>
    <property type="project" value="UniProtKB-UniRule"/>
</dbReference>
<dbReference type="InterPro" id="IPR001647">
    <property type="entry name" value="HTH_TetR"/>
</dbReference>
<accession>A0A1I5VUR5</accession>
<dbReference type="PANTHER" id="PTHR30328">
    <property type="entry name" value="TRANSCRIPTIONAL REPRESSOR"/>
    <property type="match status" value="1"/>
</dbReference>
<dbReference type="InterPro" id="IPR050109">
    <property type="entry name" value="HTH-type_TetR-like_transc_reg"/>
</dbReference>